<accession>A0A2N3PT15</accession>
<dbReference type="PANTHER" id="PTHR43000">
    <property type="entry name" value="DTDP-D-GLUCOSE 4,6-DEHYDRATASE-RELATED"/>
    <property type="match status" value="1"/>
</dbReference>
<protein>
    <recommendedName>
        <fullName evidence="3">NAD-dependent epimerase/dehydratase domain-containing protein</fullName>
    </recommendedName>
</protein>
<evidence type="ECO:0000259" key="3">
    <source>
        <dbReference type="Pfam" id="PF01370"/>
    </source>
</evidence>
<evidence type="ECO:0000256" key="1">
    <source>
        <dbReference type="ARBA" id="ARBA00005125"/>
    </source>
</evidence>
<dbReference type="SUPFAM" id="SSF51735">
    <property type="entry name" value="NAD(P)-binding Rossmann-fold domains"/>
    <property type="match status" value="1"/>
</dbReference>
<keyword evidence="5" id="KW-1185">Reference proteome</keyword>
<dbReference type="Gene3D" id="3.40.50.720">
    <property type="entry name" value="NAD(P)-binding Rossmann-like Domain"/>
    <property type="match status" value="1"/>
</dbReference>
<evidence type="ECO:0000313" key="5">
    <source>
        <dbReference type="Proteomes" id="UP000233293"/>
    </source>
</evidence>
<dbReference type="Proteomes" id="UP000233293">
    <property type="component" value="Unassembled WGS sequence"/>
</dbReference>
<evidence type="ECO:0000313" key="4">
    <source>
        <dbReference type="EMBL" id="PKU23542.1"/>
    </source>
</evidence>
<organism evidence="4 5">
    <name type="scientific">Telmatospirillum siberiense</name>
    <dbReference type="NCBI Taxonomy" id="382514"/>
    <lineage>
        <taxon>Bacteria</taxon>
        <taxon>Pseudomonadati</taxon>
        <taxon>Pseudomonadota</taxon>
        <taxon>Alphaproteobacteria</taxon>
        <taxon>Rhodospirillales</taxon>
        <taxon>Rhodospirillaceae</taxon>
        <taxon>Telmatospirillum</taxon>
    </lineage>
</organism>
<dbReference type="Pfam" id="PF01370">
    <property type="entry name" value="Epimerase"/>
    <property type="match status" value="1"/>
</dbReference>
<dbReference type="AlphaFoldDB" id="A0A2N3PT15"/>
<sequence>MKVLVTGANGFVGAAVCRRLQREGWQVLGVIRREATLPDGVIPRLIDAIGPQTVWTETLAGVDAVVHLAARVHVLKEHTNDPLAEYRRTNRDGTLCLARASAHLGVRRFLFMSSIRVNGERTGGQPFREDDDPAPVRPFDVSKWEAEQGLQQMATETAMRTTILRPPLVYGPGVGGNFLSLMKAVARGWPLPLGALHNRQSLIGVDNLADAVAVALREPAGQCETFLLKDGEDVSTAELIREIARALHRPARLLPVAPRLLLALGGLFGRRGAVERVIGSLQIDDRAFRGRFGWTAPVPMETGLQATADWFRRRG</sequence>
<dbReference type="EMBL" id="PIUM01000019">
    <property type="protein sequence ID" value="PKU23542.1"/>
    <property type="molecule type" value="Genomic_DNA"/>
</dbReference>
<proteinExistence type="inferred from homology"/>
<comment type="similarity">
    <text evidence="2">Belongs to the NAD(P)-dependent epimerase/dehydratase family.</text>
</comment>
<dbReference type="InterPro" id="IPR001509">
    <property type="entry name" value="Epimerase_deHydtase"/>
</dbReference>
<feature type="domain" description="NAD-dependent epimerase/dehydratase" evidence="3">
    <location>
        <begin position="3"/>
        <end position="220"/>
    </location>
</feature>
<dbReference type="RefSeq" id="WP_101251604.1">
    <property type="nucleotide sequence ID" value="NZ_PIUM01000019.1"/>
</dbReference>
<name>A0A2N3PT15_9PROT</name>
<comment type="pathway">
    <text evidence="1">Bacterial outer membrane biogenesis; LPS O-antigen biosynthesis.</text>
</comment>
<dbReference type="InterPro" id="IPR036291">
    <property type="entry name" value="NAD(P)-bd_dom_sf"/>
</dbReference>
<evidence type="ECO:0000256" key="2">
    <source>
        <dbReference type="ARBA" id="ARBA00007637"/>
    </source>
</evidence>
<gene>
    <name evidence="4" type="ORF">CWS72_15860</name>
</gene>
<reference evidence="5" key="1">
    <citation type="submission" date="2017-12" db="EMBL/GenBank/DDBJ databases">
        <title>Draft genome sequence of Telmatospirillum siberiense 26-4b1T, an acidotolerant peatland alphaproteobacterium potentially involved in sulfur cycling.</title>
        <authorList>
            <person name="Hausmann B."/>
            <person name="Pjevac P."/>
            <person name="Schreck K."/>
            <person name="Herbold C.W."/>
            <person name="Daims H."/>
            <person name="Wagner M."/>
            <person name="Pester M."/>
            <person name="Loy A."/>
        </authorList>
    </citation>
    <scope>NUCLEOTIDE SEQUENCE [LARGE SCALE GENOMIC DNA]</scope>
    <source>
        <strain evidence="5">26-4b1</strain>
    </source>
</reference>
<dbReference type="OrthoDB" id="9814124at2"/>
<comment type="caution">
    <text evidence="4">The sequence shown here is derived from an EMBL/GenBank/DDBJ whole genome shotgun (WGS) entry which is preliminary data.</text>
</comment>